<dbReference type="AlphaFoldDB" id="A0ABD6E8V4"/>
<dbReference type="EMBL" id="JBGFUD010001085">
    <property type="protein sequence ID" value="MFH4975732.1"/>
    <property type="molecule type" value="Genomic_DNA"/>
</dbReference>
<accession>A0ABD6E8V4</accession>
<dbReference type="Proteomes" id="UP001608902">
    <property type="component" value="Unassembled WGS sequence"/>
</dbReference>
<protein>
    <submittedName>
        <fullName evidence="1">Uncharacterized protein</fullName>
    </submittedName>
</protein>
<comment type="caution">
    <text evidence="1">The sequence shown here is derived from an EMBL/GenBank/DDBJ whole genome shotgun (WGS) entry which is preliminary data.</text>
</comment>
<keyword evidence="2" id="KW-1185">Reference proteome</keyword>
<sequence length="68" mass="7472">MDVITSMWKGLIDLAITFHIPRRAPPPAPYKPRRGGAESCMFGLSESCVTGCGTRARRDRPAPGCWKP</sequence>
<reference evidence="1 2" key="1">
    <citation type="submission" date="2024-08" db="EMBL/GenBank/DDBJ databases">
        <title>Gnathostoma spinigerum genome.</title>
        <authorList>
            <person name="Gonzalez-Bertolin B."/>
            <person name="Monzon S."/>
            <person name="Zaballos A."/>
            <person name="Jimenez P."/>
            <person name="Dekumyoy P."/>
            <person name="Varona S."/>
            <person name="Cuesta I."/>
            <person name="Sumanam S."/>
            <person name="Adisakwattana P."/>
            <person name="Gasser R.B."/>
            <person name="Hernandez-Gonzalez A."/>
            <person name="Young N.D."/>
            <person name="Perteguer M.J."/>
        </authorList>
    </citation>
    <scope>NUCLEOTIDE SEQUENCE [LARGE SCALE GENOMIC DNA]</scope>
    <source>
        <strain evidence="1">AL3</strain>
        <tissue evidence="1">Liver</tissue>
    </source>
</reference>
<gene>
    <name evidence="1" type="ORF">AB6A40_002441</name>
</gene>
<organism evidence="1 2">
    <name type="scientific">Gnathostoma spinigerum</name>
    <dbReference type="NCBI Taxonomy" id="75299"/>
    <lineage>
        <taxon>Eukaryota</taxon>
        <taxon>Metazoa</taxon>
        <taxon>Ecdysozoa</taxon>
        <taxon>Nematoda</taxon>
        <taxon>Chromadorea</taxon>
        <taxon>Rhabditida</taxon>
        <taxon>Spirurina</taxon>
        <taxon>Gnathostomatomorpha</taxon>
        <taxon>Gnathostomatoidea</taxon>
        <taxon>Gnathostomatidae</taxon>
        <taxon>Gnathostoma</taxon>
    </lineage>
</organism>
<evidence type="ECO:0000313" key="2">
    <source>
        <dbReference type="Proteomes" id="UP001608902"/>
    </source>
</evidence>
<proteinExistence type="predicted"/>
<name>A0ABD6E8V4_9BILA</name>
<evidence type="ECO:0000313" key="1">
    <source>
        <dbReference type="EMBL" id="MFH4975732.1"/>
    </source>
</evidence>